<keyword evidence="6" id="KW-0269">Exonuclease</keyword>
<evidence type="ECO:0000256" key="2">
    <source>
        <dbReference type="ARBA" id="ARBA00022741"/>
    </source>
</evidence>
<dbReference type="KEGG" id="hsr:HSBAA_44630"/>
<reference evidence="10 11" key="1">
    <citation type="journal article" date="2019" name="Microbiol. Resour. Announc.">
        <title>Complete Genome Sequence of Halomonas sulfidaeris Strain Esulfide1 Isolated from a Metal Sulfide Rock at a Depth of 2,200 Meters, Obtained Using Nanopore Sequencing.</title>
        <authorList>
            <person name="Saito M."/>
            <person name="Nishigata A."/>
            <person name="Galipon J."/>
            <person name="Arakawa K."/>
        </authorList>
    </citation>
    <scope>NUCLEOTIDE SEQUENCE [LARGE SCALE GENOMIC DNA]</scope>
    <source>
        <strain evidence="10 11">ATCC BAA-803</strain>
    </source>
</reference>
<evidence type="ECO:0000256" key="1">
    <source>
        <dbReference type="ARBA" id="ARBA00022722"/>
    </source>
</evidence>
<evidence type="ECO:0008006" key="12">
    <source>
        <dbReference type="Google" id="ProtNLM"/>
    </source>
</evidence>
<dbReference type="PANTHER" id="PTHR30591">
    <property type="entry name" value="RECBCD ENZYME SUBUNIT RECC"/>
    <property type="match status" value="1"/>
</dbReference>
<dbReference type="Gene3D" id="1.10.486.10">
    <property type="entry name" value="PCRA, domain 4"/>
    <property type="match status" value="1"/>
</dbReference>
<proteinExistence type="predicted"/>
<evidence type="ECO:0000313" key="11">
    <source>
        <dbReference type="Proteomes" id="UP000320231"/>
    </source>
</evidence>
<keyword evidence="7" id="KW-0067">ATP-binding</keyword>
<dbReference type="PANTHER" id="PTHR30591:SF1">
    <property type="entry name" value="RECBCD ENZYME SUBUNIT RECC"/>
    <property type="match status" value="1"/>
</dbReference>
<evidence type="ECO:0000256" key="3">
    <source>
        <dbReference type="ARBA" id="ARBA00022763"/>
    </source>
</evidence>
<keyword evidence="4" id="KW-0378">Hydrolase</keyword>
<keyword evidence="9" id="KW-0234">DNA repair</keyword>
<evidence type="ECO:0000313" key="10">
    <source>
        <dbReference type="EMBL" id="BBI63157.1"/>
    </source>
</evidence>
<dbReference type="GO" id="GO:0005524">
    <property type="term" value="F:ATP binding"/>
    <property type="evidence" value="ECO:0007669"/>
    <property type="project" value="UniProtKB-KW"/>
</dbReference>
<name>A0A455UC22_9GAMM</name>
<dbReference type="AlphaFoldDB" id="A0A455UC22"/>
<evidence type="ECO:0000256" key="4">
    <source>
        <dbReference type="ARBA" id="ARBA00022801"/>
    </source>
</evidence>
<dbReference type="GO" id="GO:0006310">
    <property type="term" value="P:DNA recombination"/>
    <property type="evidence" value="ECO:0007669"/>
    <property type="project" value="TreeGrafter"/>
</dbReference>
<keyword evidence="2" id="KW-0547">Nucleotide-binding</keyword>
<evidence type="ECO:0000256" key="6">
    <source>
        <dbReference type="ARBA" id="ARBA00022839"/>
    </source>
</evidence>
<keyword evidence="3" id="KW-0227">DNA damage</keyword>
<keyword evidence="5" id="KW-0347">Helicase</keyword>
<dbReference type="GO" id="GO:0004527">
    <property type="term" value="F:exonuclease activity"/>
    <property type="evidence" value="ECO:0007669"/>
    <property type="project" value="UniProtKB-KW"/>
</dbReference>
<dbReference type="InterPro" id="IPR027417">
    <property type="entry name" value="P-loop_NTPase"/>
</dbReference>
<dbReference type="GO" id="GO:0004386">
    <property type="term" value="F:helicase activity"/>
    <property type="evidence" value="ECO:0007669"/>
    <property type="project" value="UniProtKB-KW"/>
</dbReference>
<evidence type="ECO:0000256" key="7">
    <source>
        <dbReference type="ARBA" id="ARBA00022840"/>
    </source>
</evidence>
<dbReference type="EMBL" id="AP019514">
    <property type="protein sequence ID" value="BBI63157.1"/>
    <property type="molecule type" value="Genomic_DNA"/>
</dbReference>
<dbReference type="Proteomes" id="UP000320231">
    <property type="component" value="Chromosome"/>
</dbReference>
<dbReference type="SUPFAM" id="SSF52540">
    <property type="entry name" value="P-loop containing nucleoside triphosphate hydrolases"/>
    <property type="match status" value="1"/>
</dbReference>
<sequence length="161" mass="17955">MGLNAEQRTRLDLPQGLTQNTWAFGLRRLLLGYTVGSAEAWQGIEPFDDIGGLEASLAGPLAILLEKLENTWETFCQPTDAATWVARLRELLETYFLTDDAQESVMLTKLETALQQLLDSTEEAQLLIPYRFPWCANTGWGKSTSIAFPSAFWPGQSTSPR</sequence>
<keyword evidence="1" id="KW-0540">Nuclease</keyword>
<evidence type="ECO:0000256" key="8">
    <source>
        <dbReference type="ARBA" id="ARBA00023125"/>
    </source>
</evidence>
<organism evidence="10 11">
    <name type="scientific">Vreelandella sulfidaeris</name>
    <dbReference type="NCBI Taxonomy" id="115553"/>
    <lineage>
        <taxon>Bacteria</taxon>
        <taxon>Pseudomonadati</taxon>
        <taxon>Pseudomonadota</taxon>
        <taxon>Gammaproteobacteria</taxon>
        <taxon>Oceanospirillales</taxon>
        <taxon>Halomonadaceae</taxon>
        <taxon>Vreelandella</taxon>
    </lineage>
</organism>
<evidence type="ECO:0000256" key="9">
    <source>
        <dbReference type="ARBA" id="ARBA00023204"/>
    </source>
</evidence>
<keyword evidence="8" id="KW-0238">DNA-binding</keyword>
<dbReference type="GO" id="GO:0003677">
    <property type="term" value="F:DNA binding"/>
    <property type="evidence" value="ECO:0007669"/>
    <property type="project" value="UniProtKB-KW"/>
</dbReference>
<accession>A0A455UC22</accession>
<evidence type="ECO:0000256" key="5">
    <source>
        <dbReference type="ARBA" id="ARBA00022806"/>
    </source>
</evidence>
<protein>
    <recommendedName>
        <fullName evidence="12">RecC C-terminal domain-containing protein</fullName>
    </recommendedName>
</protein>
<gene>
    <name evidence="10" type="ORF">HSBAA_44630</name>
</gene>
<dbReference type="GO" id="GO:0006281">
    <property type="term" value="P:DNA repair"/>
    <property type="evidence" value="ECO:0007669"/>
    <property type="project" value="UniProtKB-KW"/>
</dbReference>